<sequence length="66" mass="7549">MDNEGTTLISLINSKLENKMKNTLKFPILSTKVEEAIMESKLRSSPGPDGLTYEFYKFYIKEKSSI</sequence>
<dbReference type="Proteomes" id="UP000245591">
    <property type="component" value="Unassembled WGS sequence"/>
</dbReference>
<evidence type="ECO:0000313" key="1">
    <source>
        <dbReference type="EMBL" id="PVZ96903.1"/>
    </source>
</evidence>
<dbReference type="AlphaFoldDB" id="A0A2U1IVS8"/>
<keyword evidence="2" id="KW-1185">Reference proteome</keyword>
<gene>
    <name evidence="1" type="ORF">BB558_007169</name>
</gene>
<proteinExistence type="predicted"/>
<evidence type="ECO:0008006" key="3">
    <source>
        <dbReference type="Google" id="ProtNLM"/>
    </source>
</evidence>
<protein>
    <recommendedName>
        <fullName evidence="3">Reverse transcriptase domain-containing protein</fullName>
    </recommendedName>
</protein>
<name>A0A2U1IVS8_SMIAN</name>
<evidence type="ECO:0000313" key="2">
    <source>
        <dbReference type="Proteomes" id="UP000245591"/>
    </source>
</evidence>
<accession>A0A2U1IVS8</accession>
<reference evidence="1 2" key="1">
    <citation type="journal article" date="2018" name="MBio">
        <title>Comparative Genomics Reveals the Core Gene Toolbox for the Fungus-Insect Symbiosis.</title>
        <authorList>
            <person name="Wang Y."/>
            <person name="Stata M."/>
            <person name="Wang W."/>
            <person name="Stajich J.E."/>
            <person name="White M.M."/>
            <person name="Moncalvo J.M."/>
        </authorList>
    </citation>
    <scope>NUCLEOTIDE SEQUENCE [LARGE SCALE GENOMIC DNA]</scope>
    <source>
        <strain evidence="1 2">AUS-126-30</strain>
    </source>
</reference>
<dbReference type="EMBL" id="MBFU01001090">
    <property type="protein sequence ID" value="PVZ96903.1"/>
    <property type="molecule type" value="Genomic_DNA"/>
</dbReference>
<comment type="caution">
    <text evidence="1">The sequence shown here is derived from an EMBL/GenBank/DDBJ whole genome shotgun (WGS) entry which is preliminary data.</text>
</comment>
<organism evidence="1 2">
    <name type="scientific">Smittium angustum</name>
    <dbReference type="NCBI Taxonomy" id="133377"/>
    <lineage>
        <taxon>Eukaryota</taxon>
        <taxon>Fungi</taxon>
        <taxon>Fungi incertae sedis</taxon>
        <taxon>Zoopagomycota</taxon>
        <taxon>Kickxellomycotina</taxon>
        <taxon>Harpellomycetes</taxon>
        <taxon>Harpellales</taxon>
        <taxon>Legeriomycetaceae</taxon>
        <taxon>Smittium</taxon>
    </lineage>
</organism>